<accession>A0AAU9TWG2</accession>
<reference evidence="1" key="1">
    <citation type="submission" date="2022-03" db="EMBL/GenBank/DDBJ databases">
        <authorList>
            <person name="Tunstrom K."/>
        </authorList>
    </citation>
    <scope>NUCLEOTIDE SEQUENCE</scope>
</reference>
<evidence type="ECO:0000313" key="2">
    <source>
        <dbReference type="Proteomes" id="UP001153954"/>
    </source>
</evidence>
<gene>
    <name evidence="1" type="ORF">EEDITHA_LOCUS6220</name>
</gene>
<dbReference type="Proteomes" id="UP001153954">
    <property type="component" value="Unassembled WGS sequence"/>
</dbReference>
<protein>
    <submittedName>
        <fullName evidence="1">Uncharacterized protein</fullName>
    </submittedName>
</protein>
<dbReference type="AlphaFoldDB" id="A0AAU9TWG2"/>
<keyword evidence="2" id="KW-1185">Reference proteome</keyword>
<proteinExistence type="predicted"/>
<dbReference type="EMBL" id="CAKOGL010000009">
    <property type="protein sequence ID" value="CAH2090242.1"/>
    <property type="molecule type" value="Genomic_DNA"/>
</dbReference>
<evidence type="ECO:0000313" key="1">
    <source>
        <dbReference type="EMBL" id="CAH2090242.1"/>
    </source>
</evidence>
<sequence>MKFYKVQNTVRMSNISGESLELMQKRRENPADASIRNTLVRNSEELPEVSEGEIVMALELLENGKAPREDEITTEFLKAAGPILAQFQPSEQTRFPRRYGAIDHIHTLQQTIQKTEEYNQSLCLAFVECMRWFLILLNLGYSGVLTTVPNQLAIHPSHEASV</sequence>
<organism evidence="1 2">
    <name type="scientific">Euphydryas editha</name>
    <name type="common">Edith's checkerspot</name>
    <dbReference type="NCBI Taxonomy" id="104508"/>
    <lineage>
        <taxon>Eukaryota</taxon>
        <taxon>Metazoa</taxon>
        <taxon>Ecdysozoa</taxon>
        <taxon>Arthropoda</taxon>
        <taxon>Hexapoda</taxon>
        <taxon>Insecta</taxon>
        <taxon>Pterygota</taxon>
        <taxon>Neoptera</taxon>
        <taxon>Endopterygota</taxon>
        <taxon>Lepidoptera</taxon>
        <taxon>Glossata</taxon>
        <taxon>Ditrysia</taxon>
        <taxon>Papilionoidea</taxon>
        <taxon>Nymphalidae</taxon>
        <taxon>Nymphalinae</taxon>
        <taxon>Euphydryas</taxon>
    </lineage>
</organism>
<name>A0AAU9TWG2_EUPED</name>
<comment type="caution">
    <text evidence="1">The sequence shown here is derived from an EMBL/GenBank/DDBJ whole genome shotgun (WGS) entry which is preliminary data.</text>
</comment>